<keyword evidence="7" id="KW-1185">Reference proteome</keyword>
<keyword evidence="4" id="KW-0326">Glycosidase</keyword>
<keyword evidence="2" id="KW-0479">Metal-binding</keyword>
<protein>
    <recommendedName>
        <fullName evidence="5">Glycoside hydrolase family 38 central domain-containing protein</fullName>
    </recommendedName>
</protein>
<dbReference type="Pfam" id="PF01074">
    <property type="entry name" value="Glyco_hydro_38N"/>
    <property type="match status" value="1"/>
</dbReference>
<comment type="similarity">
    <text evidence="1">Belongs to the glycosyl hydrolase 38 family.</text>
</comment>
<dbReference type="InterPro" id="IPR011330">
    <property type="entry name" value="Glyco_hydro/deAcase_b/a-brl"/>
</dbReference>
<gene>
    <name evidence="6" type="ORF">Hsar01_03545</name>
</gene>
<evidence type="ECO:0000313" key="6">
    <source>
        <dbReference type="EMBL" id="GAA5484303.1"/>
    </source>
</evidence>
<dbReference type="Pfam" id="PF17677">
    <property type="entry name" value="Glyco_hydro38C2"/>
    <property type="match status" value="1"/>
</dbReference>
<organism evidence="6 7">
    <name type="scientific">Haloferula sargassicola</name>
    <dbReference type="NCBI Taxonomy" id="490096"/>
    <lineage>
        <taxon>Bacteria</taxon>
        <taxon>Pseudomonadati</taxon>
        <taxon>Verrucomicrobiota</taxon>
        <taxon>Verrucomicrobiia</taxon>
        <taxon>Verrucomicrobiales</taxon>
        <taxon>Verrucomicrobiaceae</taxon>
        <taxon>Haloferula</taxon>
    </lineage>
</organism>
<dbReference type="CDD" id="cd10789">
    <property type="entry name" value="GH38N_AMII_ER_cytosolic"/>
    <property type="match status" value="1"/>
</dbReference>
<dbReference type="SUPFAM" id="SSF88713">
    <property type="entry name" value="Glycoside hydrolase/deacetylase"/>
    <property type="match status" value="1"/>
</dbReference>
<reference evidence="6 7" key="1">
    <citation type="submission" date="2024-02" db="EMBL/GenBank/DDBJ databases">
        <title>Haloferula sargassicola NBRC 104335.</title>
        <authorList>
            <person name="Ichikawa N."/>
            <person name="Katano-Makiyama Y."/>
            <person name="Hidaka K."/>
        </authorList>
    </citation>
    <scope>NUCLEOTIDE SEQUENCE [LARGE SCALE GENOMIC DNA]</scope>
    <source>
        <strain evidence="6 7">NBRC 104335</strain>
    </source>
</reference>
<dbReference type="Proteomes" id="UP001476282">
    <property type="component" value="Unassembled WGS sequence"/>
</dbReference>
<dbReference type="PANTHER" id="PTHR46017">
    <property type="entry name" value="ALPHA-MANNOSIDASE 2C1"/>
    <property type="match status" value="1"/>
</dbReference>
<name>A0ABP9URX9_9BACT</name>
<evidence type="ECO:0000256" key="4">
    <source>
        <dbReference type="ARBA" id="ARBA00023295"/>
    </source>
</evidence>
<dbReference type="InterPro" id="IPR041147">
    <property type="entry name" value="GH38_C"/>
</dbReference>
<dbReference type="InterPro" id="IPR028995">
    <property type="entry name" value="Glyco_hydro_57/38_cen_sf"/>
</dbReference>
<evidence type="ECO:0000259" key="5">
    <source>
        <dbReference type="SMART" id="SM00872"/>
    </source>
</evidence>
<dbReference type="EMBL" id="BAABRI010000023">
    <property type="protein sequence ID" value="GAA5484303.1"/>
    <property type="molecule type" value="Genomic_DNA"/>
</dbReference>
<feature type="domain" description="Glycoside hydrolase family 38 central" evidence="5">
    <location>
        <begin position="509"/>
        <end position="612"/>
    </location>
</feature>
<dbReference type="Gene3D" id="1.20.1270.50">
    <property type="entry name" value="Glycoside hydrolase family 38, central domain"/>
    <property type="match status" value="1"/>
</dbReference>
<dbReference type="Gene3D" id="3.20.110.10">
    <property type="entry name" value="Glycoside hydrolase 38, N terminal domain"/>
    <property type="match status" value="1"/>
</dbReference>
<evidence type="ECO:0000256" key="3">
    <source>
        <dbReference type="ARBA" id="ARBA00022801"/>
    </source>
</evidence>
<dbReference type="Pfam" id="PF22907">
    <property type="entry name" value="Ams1-like_1st"/>
    <property type="match status" value="1"/>
</dbReference>
<dbReference type="SMART" id="SM00872">
    <property type="entry name" value="Alpha-mann_mid"/>
    <property type="match status" value="1"/>
</dbReference>
<dbReference type="SUPFAM" id="SSF74650">
    <property type="entry name" value="Galactose mutarotase-like"/>
    <property type="match status" value="1"/>
</dbReference>
<dbReference type="InterPro" id="IPR011013">
    <property type="entry name" value="Gal_mutarotase_sf_dom"/>
</dbReference>
<dbReference type="InterPro" id="IPR054723">
    <property type="entry name" value="Ams1-like_N"/>
</dbReference>
<proteinExistence type="inferred from homology"/>
<accession>A0ABP9URX9</accession>
<evidence type="ECO:0000256" key="2">
    <source>
        <dbReference type="ARBA" id="ARBA00022723"/>
    </source>
</evidence>
<dbReference type="SUPFAM" id="SSF88688">
    <property type="entry name" value="Families 57/38 glycoside transferase middle domain"/>
    <property type="match status" value="1"/>
</dbReference>
<dbReference type="InterPro" id="IPR011682">
    <property type="entry name" value="Glyco_hydro_38_C"/>
</dbReference>
<evidence type="ECO:0000313" key="7">
    <source>
        <dbReference type="Proteomes" id="UP001476282"/>
    </source>
</evidence>
<dbReference type="Gene3D" id="2.70.98.30">
    <property type="entry name" value="Golgi alpha-mannosidase II, domain 4"/>
    <property type="match status" value="1"/>
</dbReference>
<dbReference type="Pfam" id="PF09261">
    <property type="entry name" value="Alpha-mann_mid"/>
    <property type="match status" value="1"/>
</dbReference>
<dbReference type="InterPro" id="IPR037094">
    <property type="entry name" value="Glyco_hydro_38_cen_sf"/>
</dbReference>
<dbReference type="RefSeq" id="WP_353568399.1">
    <property type="nucleotide sequence ID" value="NZ_BAABRI010000023.1"/>
</dbReference>
<dbReference type="InterPro" id="IPR000602">
    <property type="entry name" value="Glyco_hydro_38_N"/>
</dbReference>
<dbReference type="Gene3D" id="2.60.40.2220">
    <property type="match status" value="1"/>
</dbReference>
<comment type="caution">
    <text evidence="6">The sequence shown here is derived from an EMBL/GenBank/DDBJ whole genome shotgun (WGS) entry which is preliminary data.</text>
</comment>
<sequence length="1025" mass="115476">METQLKIETRIQLAEERFILPLLHPAKSPLEIEMWEAPGEPVGHDEAVAETFSPAPEGTPWGKEWGTAWFRFTATVPEDWQGKHVVALIDLGFEDEEGFGREAQVWKDGRPVIALSRRRISVPLFKQAEGGEAVDFHVEASANPKEEWHWHDGRQRDPEARLYRVNQAQLAVYDEEAFALLMDFRVCREAMFELPESGTRRARLRRGLDEACRLMERHGREWIPAAREKLAPLLAAKNGTTTHTITATGHAHIDTAWCWPLRETIRKCARTFSTALAYMEDHPDYKFSCSQPVQYLWMKHLYPSIYEGIRSAIQRGQWEAMGAMWVEPDCNVPSGESLVRQLLHGKKFYHQEFGVDSRELWLPDVFGYSAALPQILRKAGVDRFLTQKISWNDTNRFPHHTFEWEGIDGTRIFSHFPPVDTYNARVEARELAKAERQFAQKDRASRSLMPYGYGDGGGGPTVEMIERIRRFADFEGLPKVEFGTVDSFFEAAEADIDEPPVWRGELYLELHRGTYTSQAHNKLMNRRCELLLREAEFFDALCSLLAPGELIDAGLCPERAPWDLPGHPSEKDGSPTAETLDRAWKLVLLNQFHDILPGSSIHRVYEDSRRDYEVIETIAETVREAGLAKLLQTSEEVTVFNTLAHDRAEVVEFEGAPVWATAKSCGYRTSGVSETLPEGIRPVSLTRTDSGWQLENQWVSATLFDSGLVTSLRDLATGVETLDGPANEFHLLRDYPNRWSAWDIEASAMDDYEVVGSDGSGEVVEEGPLRVVLSFRRTFGDSSVTQLVTLRAGSARLDFDTEVDWRERDRVLKVAFPLAIRTDHATCEIQSGHVRRPTHRNTSWDAAKFEMSIHRWIDLSESDHGVALLNNGSFGCDVLGGLLRLTLLKSGSAPDPVADLGVHRRTFSLFPHPGTPFTGGVLEEALSLNTPLLLRRGTMSGETEGSWLTASRPGLTLEAFKRAEDGNGVVARWLEAAGRSTRATLDNSLGLTFQETDLLERPLDAGPSPDTLDLRAFDIRTFRSI</sequence>
<dbReference type="InterPro" id="IPR015341">
    <property type="entry name" value="Glyco_hydro_38_cen"/>
</dbReference>
<evidence type="ECO:0000256" key="1">
    <source>
        <dbReference type="ARBA" id="ARBA00009792"/>
    </source>
</evidence>
<dbReference type="Pfam" id="PF07748">
    <property type="entry name" value="Glyco_hydro_38C"/>
    <property type="match status" value="1"/>
</dbReference>
<dbReference type="PANTHER" id="PTHR46017:SF1">
    <property type="entry name" value="ALPHA-MANNOSIDASE 2C1"/>
    <property type="match status" value="1"/>
</dbReference>
<dbReference type="InterPro" id="IPR027291">
    <property type="entry name" value="Glyco_hydro_38_N_sf"/>
</dbReference>
<keyword evidence="3" id="KW-0378">Hydrolase</keyword>